<evidence type="ECO:0000256" key="6">
    <source>
        <dbReference type="ARBA" id="ARBA00023136"/>
    </source>
</evidence>
<reference evidence="9" key="1">
    <citation type="journal article" date="2019" name="Int. J. Syst. Evol. Microbiol.">
        <title>The Global Catalogue of Microorganisms (GCM) 10K type strain sequencing project: providing services to taxonomists for standard genome sequencing and annotation.</title>
        <authorList>
            <consortium name="The Broad Institute Genomics Platform"/>
            <consortium name="The Broad Institute Genome Sequencing Center for Infectious Disease"/>
            <person name="Wu L."/>
            <person name="Ma J."/>
        </authorList>
    </citation>
    <scope>NUCLEOTIDE SEQUENCE [LARGE SCALE GENOMIC DNA]</scope>
    <source>
        <strain evidence="9">JCM 16953</strain>
    </source>
</reference>
<dbReference type="Pfam" id="PF03567">
    <property type="entry name" value="Sulfotransfer_2"/>
    <property type="match status" value="1"/>
</dbReference>
<evidence type="ECO:0008006" key="10">
    <source>
        <dbReference type="Google" id="ProtNLM"/>
    </source>
</evidence>
<dbReference type="RefSeq" id="WP_344778145.1">
    <property type="nucleotide sequence ID" value="NZ_BAABAH010000017.1"/>
</dbReference>
<accession>A0ABP7J1W4</accession>
<evidence type="ECO:0000313" key="8">
    <source>
        <dbReference type="EMBL" id="GAA3831909.1"/>
    </source>
</evidence>
<organism evidence="8 9">
    <name type="scientific">Nocardioides panacisoli</name>
    <dbReference type="NCBI Taxonomy" id="627624"/>
    <lineage>
        <taxon>Bacteria</taxon>
        <taxon>Bacillati</taxon>
        <taxon>Actinomycetota</taxon>
        <taxon>Actinomycetes</taxon>
        <taxon>Propionibacteriales</taxon>
        <taxon>Nocardioidaceae</taxon>
        <taxon>Nocardioides</taxon>
    </lineage>
</organism>
<dbReference type="InterPro" id="IPR018011">
    <property type="entry name" value="Carb_sulfotrans_8-10"/>
</dbReference>
<keyword evidence="7" id="KW-0325">Glycoprotein</keyword>
<keyword evidence="3" id="KW-0812">Transmembrane</keyword>
<comment type="caution">
    <text evidence="8">The sequence shown here is derived from an EMBL/GenBank/DDBJ whole genome shotgun (WGS) entry which is preliminary data.</text>
</comment>
<dbReference type="PANTHER" id="PTHR12137">
    <property type="entry name" value="CARBOHYDRATE SULFOTRANSFERASE"/>
    <property type="match status" value="1"/>
</dbReference>
<dbReference type="Proteomes" id="UP001501821">
    <property type="component" value="Unassembled WGS sequence"/>
</dbReference>
<protein>
    <recommendedName>
        <fullName evidence="10">Sulfotransferase family protein</fullName>
    </recommendedName>
</protein>
<evidence type="ECO:0000256" key="3">
    <source>
        <dbReference type="ARBA" id="ARBA00022692"/>
    </source>
</evidence>
<dbReference type="PANTHER" id="PTHR12137:SF54">
    <property type="entry name" value="CARBOHYDRATE SULFOTRANSFERASE"/>
    <property type="match status" value="1"/>
</dbReference>
<gene>
    <name evidence="8" type="ORF">GCM10022242_36410</name>
</gene>
<evidence type="ECO:0000256" key="7">
    <source>
        <dbReference type="ARBA" id="ARBA00023180"/>
    </source>
</evidence>
<name>A0ABP7J1W4_9ACTN</name>
<sequence>MIISDQHRFVFVHIQKTGGTTIDRLVLAQLDPARVRRSPSRHLPLRAIHRQFPDVRDYWAFGFVRNPWDRMVSWWSMIDEWRRDVAEKGHSPRAANAMWAEVAQYRDFEEFVFRGPDASPRLSRPQIDYLQVDGRRADFIGRTENLGADAATALERFGLSAEGIGHHNPSPRTGYREYYSVAARDRVAEVFAKDLDAFGYTF</sequence>
<comment type="subcellular location">
    <subcellularLocation>
        <location evidence="1">Golgi apparatus membrane</location>
        <topology evidence="1">Single-pass type II membrane protein</topology>
    </subcellularLocation>
</comment>
<dbReference type="Gene3D" id="3.40.50.300">
    <property type="entry name" value="P-loop containing nucleotide triphosphate hydrolases"/>
    <property type="match status" value="1"/>
</dbReference>
<evidence type="ECO:0000256" key="1">
    <source>
        <dbReference type="ARBA" id="ARBA00004323"/>
    </source>
</evidence>
<dbReference type="SUPFAM" id="SSF52540">
    <property type="entry name" value="P-loop containing nucleoside triphosphate hydrolases"/>
    <property type="match status" value="1"/>
</dbReference>
<evidence type="ECO:0000256" key="4">
    <source>
        <dbReference type="ARBA" id="ARBA00022989"/>
    </source>
</evidence>
<dbReference type="InterPro" id="IPR027417">
    <property type="entry name" value="P-loop_NTPase"/>
</dbReference>
<dbReference type="EMBL" id="BAABAH010000017">
    <property type="protein sequence ID" value="GAA3831909.1"/>
    <property type="molecule type" value="Genomic_DNA"/>
</dbReference>
<keyword evidence="2" id="KW-0808">Transferase</keyword>
<keyword evidence="6" id="KW-0472">Membrane</keyword>
<dbReference type="InterPro" id="IPR005331">
    <property type="entry name" value="Sulfotransferase"/>
</dbReference>
<keyword evidence="4" id="KW-1133">Transmembrane helix</keyword>
<keyword evidence="9" id="KW-1185">Reference proteome</keyword>
<proteinExistence type="predicted"/>
<evidence type="ECO:0000256" key="5">
    <source>
        <dbReference type="ARBA" id="ARBA00023034"/>
    </source>
</evidence>
<evidence type="ECO:0000313" key="9">
    <source>
        <dbReference type="Proteomes" id="UP001501821"/>
    </source>
</evidence>
<keyword evidence="5" id="KW-0333">Golgi apparatus</keyword>
<evidence type="ECO:0000256" key="2">
    <source>
        <dbReference type="ARBA" id="ARBA00022679"/>
    </source>
</evidence>